<dbReference type="PANTHER" id="PTHR42791">
    <property type="entry name" value="GNAT FAMILY ACETYLTRANSFERASE"/>
    <property type="match status" value="1"/>
</dbReference>
<organism evidence="2 3">
    <name type="scientific">Ampelomyces quisqualis</name>
    <name type="common">Powdery mildew agent</name>
    <dbReference type="NCBI Taxonomy" id="50730"/>
    <lineage>
        <taxon>Eukaryota</taxon>
        <taxon>Fungi</taxon>
        <taxon>Dikarya</taxon>
        <taxon>Ascomycota</taxon>
        <taxon>Pezizomycotina</taxon>
        <taxon>Dothideomycetes</taxon>
        <taxon>Pleosporomycetidae</taxon>
        <taxon>Pleosporales</taxon>
        <taxon>Pleosporineae</taxon>
        <taxon>Phaeosphaeriaceae</taxon>
        <taxon>Ampelomyces</taxon>
    </lineage>
</organism>
<dbReference type="InterPro" id="IPR052523">
    <property type="entry name" value="Trichothecene_AcTrans"/>
</dbReference>
<dbReference type="EMBL" id="ML979137">
    <property type="protein sequence ID" value="KAF1914866.1"/>
    <property type="molecule type" value="Genomic_DNA"/>
</dbReference>
<sequence length="208" mass="23819">MVLQVLPCKEADIHDFQRIQVAAFSSGGMTTLLKPSPRPADYAEKSVNKHLKSFREEQDVHYLKVIDTELGGKMIAGAKWRINEKPRSEEQVRKTLPKPGKDEEERPAAQDFIKYLARVRWEYMGVNPFYYPEHHRRGAGAMLIRWGTEKADAAQLPTFLEATAVALPLYQKESFVVRHEEIFDLTKYGLQGTDTSTVMIREPILQAM</sequence>
<evidence type="ECO:0000313" key="3">
    <source>
        <dbReference type="Proteomes" id="UP000800096"/>
    </source>
</evidence>
<dbReference type="PANTHER" id="PTHR42791:SF14">
    <property type="entry name" value="N-ACETYLTRANSFERASE DOMAIN-CONTAINING PROTEIN"/>
    <property type="match status" value="1"/>
</dbReference>
<name>A0A6A5QJK5_AMPQU</name>
<proteinExistence type="predicted"/>
<evidence type="ECO:0008006" key="4">
    <source>
        <dbReference type="Google" id="ProtNLM"/>
    </source>
</evidence>
<dbReference type="Proteomes" id="UP000800096">
    <property type="component" value="Unassembled WGS sequence"/>
</dbReference>
<gene>
    <name evidence="2" type="ORF">BDU57DRAFT_306113</name>
</gene>
<evidence type="ECO:0000313" key="2">
    <source>
        <dbReference type="EMBL" id="KAF1914866.1"/>
    </source>
</evidence>
<dbReference type="Gene3D" id="3.40.630.30">
    <property type="match status" value="1"/>
</dbReference>
<evidence type="ECO:0000256" key="1">
    <source>
        <dbReference type="SAM" id="MobiDB-lite"/>
    </source>
</evidence>
<accession>A0A6A5QJK5</accession>
<feature type="region of interest" description="Disordered" evidence="1">
    <location>
        <begin position="86"/>
        <end position="107"/>
    </location>
</feature>
<protein>
    <recommendedName>
        <fullName evidence="4">N-acetyltransferase domain-containing protein</fullName>
    </recommendedName>
</protein>
<dbReference type="AlphaFoldDB" id="A0A6A5QJK5"/>
<dbReference type="SUPFAM" id="SSF55729">
    <property type="entry name" value="Acyl-CoA N-acyltransferases (Nat)"/>
    <property type="match status" value="1"/>
</dbReference>
<dbReference type="InterPro" id="IPR016181">
    <property type="entry name" value="Acyl_CoA_acyltransferase"/>
</dbReference>
<reference evidence="2" key="1">
    <citation type="journal article" date="2020" name="Stud. Mycol.">
        <title>101 Dothideomycetes genomes: a test case for predicting lifestyles and emergence of pathogens.</title>
        <authorList>
            <person name="Haridas S."/>
            <person name="Albert R."/>
            <person name="Binder M."/>
            <person name="Bloem J."/>
            <person name="Labutti K."/>
            <person name="Salamov A."/>
            <person name="Andreopoulos B."/>
            <person name="Baker S."/>
            <person name="Barry K."/>
            <person name="Bills G."/>
            <person name="Bluhm B."/>
            <person name="Cannon C."/>
            <person name="Castanera R."/>
            <person name="Culley D."/>
            <person name="Daum C."/>
            <person name="Ezra D."/>
            <person name="Gonzalez J."/>
            <person name="Henrissat B."/>
            <person name="Kuo A."/>
            <person name="Liang C."/>
            <person name="Lipzen A."/>
            <person name="Lutzoni F."/>
            <person name="Magnuson J."/>
            <person name="Mondo S."/>
            <person name="Nolan M."/>
            <person name="Ohm R."/>
            <person name="Pangilinan J."/>
            <person name="Park H.-J."/>
            <person name="Ramirez L."/>
            <person name="Alfaro M."/>
            <person name="Sun H."/>
            <person name="Tritt A."/>
            <person name="Yoshinaga Y."/>
            <person name="Zwiers L.-H."/>
            <person name="Turgeon B."/>
            <person name="Goodwin S."/>
            <person name="Spatafora J."/>
            <person name="Crous P."/>
            <person name="Grigoriev I."/>
        </authorList>
    </citation>
    <scope>NUCLEOTIDE SEQUENCE</scope>
    <source>
        <strain evidence="2">HMLAC05119</strain>
    </source>
</reference>
<dbReference type="OrthoDB" id="2115692at2759"/>
<keyword evidence="3" id="KW-1185">Reference proteome</keyword>